<keyword evidence="3" id="KW-1185">Reference proteome</keyword>
<protein>
    <recommendedName>
        <fullName evidence="4">MFS transporter</fullName>
    </recommendedName>
</protein>
<reference evidence="3" key="1">
    <citation type="journal article" date="2019" name="Int. J. Syst. Evol. Microbiol.">
        <title>The Global Catalogue of Microorganisms (GCM) 10K type strain sequencing project: providing services to taxonomists for standard genome sequencing and annotation.</title>
        <authorList>
            <consortium name="The Broad Institute Genomics Platform"/>
            <consortium name="The Broad Institute Genome Sequencing Center for Infectious Disease"/>
            <person name="Wu L."/>
            <person name="Ma J."/>
        </authorList>
    </citation>
    <scope>NUCLEOTIDE SEQUENCE [LARGE SCALE GENOMIC DNA]</scope>
    <source>
        <strain evidence="3">JCM 18532</strain>
    </source>
</reference>
<evidence type="ECO:0008006" key="4">
    <source>
        <dbReference type="Google" id="ProtNLM"/>
    </source>
</evidence>
<comment type="caution">
    <text evidence="2">The sequence shown here is derived from an EMBL/GenBank/DDBJ whole genome shotgun (WGS) entry which is preliminary data.</text>
</comment>
<feature type="transmembrane region" description="Helical" evidence="1">
    <location>
        <begin position="113"/>
        <end position="140"/>
    </location>
</feature>
<feature type="transmembrane region" description="Helical" evidence="1">
    <location>
        <begin position="20"/>
        <end position="38"/>
    </location>
</feature>
<keyword evidence="1" id="KW-0472">Membrane</keyword>
<dbReference type="Proteomes" id="UP001499882">
    <property type="component" value="Unassembled WGS sequence"/>
</dbReference>
<accession>A0ABP8ZFJ6</accession>
<keyword evidence="1" id="KW-0812">Transmembrane</keyword>
<feature type="transmembrane region" description="Helical" evidence="1">
    <location>
        <begin position="71"/>
        <end position="93"/>
    </location>
</feature>
<gene>
    <name evidence="2" type="ORF">GCM10023350_46290</name>
</gene>
<evidence type="ECO:0000313" key="3">
    <source>
        <dbReference type="Proteomes" id="UP001499882"/>
    </source>
</evidence>
<sequence length="163" mass="16335">MAGAALGGVVVATWGLGGSAVANAVTFAVVVGYLALVLRPRYPLPRAEAERVLRGMVCGFGHLRDEPTTRVLVLTLSGLNLAVSPALALGVALRAQGEGGAGADVLMPTAMAGFGALVAAYGVGAACAAYGLAMAVLMLLPQSRPAIRAIGLRPDLELVGSRS</sequence>
<organism evidence="2 3">
    <name type="scientific">Nocardioides endophyticus</name>
    <dbReference type="NCBI Taxonomy" id="1353775"/>
    <lineage>
        <taxon>Bacteria</taxon>
        <taxon>Bacillati</taxon>
        <taxon>Actinomycetota</taxon>
        <taxon>Actinomycetes</taxon>
        <taxon>Propionibacteriales</taxon>
        <taxon>Nocardioidaceae</taxon>
        <taxon>Nocardioides</taxon>
    </lineage>
</organism>
<name>A0ABP8ZFJ6_9ACTN</name>
<evidence type="ECO:0000256" key="1">
    <source>
        <dbReference type="SAM" id="Phobius"/>
    </source>
</evidence>
<dbReference type="EMBL" id="BAABKN010000031">
    <property type="protein sequence ID" value="GAA4755522.1"/>
    <property type="molecule type" value="Genomic_DNA"/>
</dbReference>
<proteinExistence type="predicted"/>
<keyword evidence="1" id="KW-1133">Transmembrane helix</keyword>
<evidence type="ECO:0000313" key="2">
    <source>
        <dbReference type="EMBL" id="GAA4755522.1"/>
    </source>
</evidence>